<dbReference type="Pfam" id="PF02597">
    <property type="entry name" value="ThiS"/>
    <property type="match status" value="1"/>
</dbReference>
<protein>
    <submittedName>
        <fullName evidence="1">Sulfur carrier protein ThiS</fullName>
    </submittedName>
</protein>
<dbReference type="CDD" id="cd00565">
    <property type="entry name" value="Ubl_ThiS"/>
    <property type="match status" value="1"/>
</dbReference>
<dbReference type="InterPro" id="IPR010035">
    <property type="entry name" value="Thi_S"/>
</dbReference>
<evidence type="ECO:0000313" key="1">
    <source>
        <dbReference type="EMBL" id="MDI9259465.1"/>
    </source>
</evidence>
<dbReference type="Gene3D" id="3.10.20.30">
    <property type="match status" value="1"/>
</dbReference>
<dbReference type="Proteomes" id="UP001529245">
    <property type="component" value="Unassembled WGS sequence"/>
</dbReference>
<dbReference type="EMBL" id="JASGCB010000005">
    <property type="protein sequence ID" value="MDI9259465.1"/>
    <property type="molecule type" value="Genomic_DNA"/>
</dbReference>
<proteinExistence type="predicted"/>
<gene>
    <name evidence="1" type="primary">thiS</name>
    <name evidence="1" type="ORF">QID03_04630</name>
</gene>
<evidence type="ECO:0000313" key="2">
    <source>
        <dbReference type="Proteomes" id="UP001529245"/>
    </source>
</evidence>
<dbReference type="InterPro" id="IPR003749">
    <property type="entry name" value="ThiS/MoaD-like"/>
</dbReference>
<reference evidence="1 2" key="1">
    <citation type="submission" date="2023-04" db="EMBL/GenBank/DDBJ databases">
        <title>A. sendaiensis sub sp. chiapanensis a novel subspecie with specific adaptation in bacterial cell wall isolated from an active volcano.</title>
        <authorList>
            <person name="Alvarez Gutierrez P.E."/>
            <person name="Ortiz Cortes L.Y."/>
        </authorList>
    </citation>
    <scope>NUCLEOTIDE SEQUENCE [LARGE SCALE GENOMIC DNA]</scope>
    <source>
        <strain evidence="1 2">PA2</strain>
    </source>
</reference>
<sequence>MCVRIRLNGKDVSLPDGLTVRDLVRHYDLDGEPVAIERNGQIVDREAFDTEVIQEGDVVEMVRFVGGG</sequence>
<dbReference type="InterPro" id="IPR016155">
    <property type="entry name" value="Mopterin_synth/thiamin_S_b"/>
</dbReference>
<organism evidence="1 2">
    <name type="scientific">Alicyclobacillus sendaiensis PA2</name>
    <dbReference type="NCBI Taxonomy" id="3029425"/>
    <lineage>
        <taxon>Bacteria</taxon>
        <taxon>Bacillati</taxon>
        <taxon>Bacillota</taxon>
        <taxon>Bacilli</taxon>
        <taxon>Bacillales</taxon>
        <taxon>Alicyclobacillaceae</taxon>
        <taxon>Alicyclobacillus</taxon>
    </lineage>
</organism>
<dbReference type="InterPro" id="IPR012675">
    <property type="entry name" value="Beta-grasp_dom_sf"/>
</dbReference>
<accession>A0ABT6XWI8</accession>
<name>A0ABT6XWI8_ALISE</name>
<dbReference type="RefSeq" id="WP_283203021.1">
    <property type="nucleotide sequence ID" value="NZ_JASGCB010000005.1"/>
</dbReference>
<comment type="caution">
    <text evidence="1">The sequence shown here is derived from an EMBL/GenBank/DDBJ whole genome shotgun (WGS) entry which is preliminary data.</text>
</comment>
<dbReference type="NCBIfam" id="TIGR01683">
    <property type="entry name" value="thiS"/>
    <property type="match status" value="1"/>
</dbReference>
<keyword evidence="2" id="KW-1185">Reference proteome</keyword>
<dbReference type="SUPFAM" id="SSF54285">
    <property type="entry name" value="MoaD/ThiS"/>
    <property type="match status" value="1"/>
</dbReference>
<dbReference type="PANTHER" id="PTHR34472">
    <property type="entry name" value="SULFUR CARRIER PROTEIN THIS"/>
    <property type="match status" value="1"/>
</dbReference>
<dbReference type="PANTHER" id="PTHR34472:SF1">
    <property type="entry name" value="SULFUR CARRIER PROTEIN THIS"/>
    <property type="match status" value="1"/>
</dbReference>